<dbReference type="InterPro" id="IPR037883">
    <property type="entry name" value="Knr4/Smi1-like_sf"/>
</dbReference>
<keyword evidence="3" id="KW-1185">Reference proteome</keyword>
<dbReference type="Pfam" id="PF09346">
    <property type="entry name" value="SMI1_KNR4"/>
    <property type="match status" value="1"/>
</dbReference>
<dbReference type="PANTHER" id="PTHR47432:SF1">
    <property type="entry name" value="CELL WALL ASSEMBLY REGULATOR SMI1"/>
    <property type="match status" value="1"/>
</dbReference>
<protein>
    <submittedName>
        <fullName evidence="2">SMI1/KNR4 family protein</fullName>
    </submittedName>
</protein>
<evidence type="ECO:0000313" key="2">
    <source>
        <dbReference type="EMBL" id="MFK3866109.1"/>
    </source>
</evidence>
<dbReference type="Gene3D" id="3.40.1580.10">
    <property type="entry name" value="SMI1/KNR4-like"/>
    <property type="match status" value="1"/>
</dbReference>
<reference evidence="2 3" key="1">
    <citation type="submission" date="2024-11" db="EMBL/GenBank/DDBJ databases">
        <title>The Natural Products Discovery Center: Release of the First 8490 Sequenced Strains for Exploring Actinobacteria Biosynthetic Diversity.</title>
        <authorList>
            <person name="Kalkreuter E."/>
            <person name="Kautsar S.A."/>
            <person name="Yang D."/>
            <person name="Bader C.D."/>
            <person name="Teijaro C.N."/>
            <person name="Fluegel L."/>
            <person name="Davis C.M."/>
            <person name="Simpson J.R."/>
            <person name="Lauterbach L."/>
            <person name="Steele A.D."/>
            <person name="Gui C."/>
            <person name="Meng S."/>
            <person name="Li G."/>
            <person name="Viehrig K."/>
            <person name="Ye F."/>
            <person name="Su P."/>
            <person name="Kiefer A.F."/>
            <person name="Nichols A."/>
            <person name="Cepeda A.J."/>
            <person name="Yan W."/>
            <person name="Fan B."/>
            <person name="Jiang Y."/>
            <person name="Adhikari A."/>
            <person name="Zheng C.-J."/>
            <person name="Schuster L."/>
            <person name="Cowan T.M."/>
            <person name="Smanski M.J."/>
            <person name="Chevrette M.G."/>
            <person name="De Carvalho L.P.S."/>
            <person name="Shen B."/>
        </authorList>
    </citation>
    <scope>NUCLEOTIDE SEQUENCE [LARGE SCALE GENOMIC DNA]</scope>
    <source>
        <strain evidence="2 3">NPDC078403</strain>
    </source>
</reference>
<name>A0ABW8L2L4_9GAMM</name>
<sequence>MQNICAYNDTLKTKKWHDFHFPAIEITNLPSFSQDESYIFSDLLHQAVKDRTGQDVLKLFLITPDTQSSDHFYMLAYLQDETIFTAEVINTPLFSQWLTTIDRERRKGVEPKSKLYDLASNSLSSRPISRAFAEQIFTHTGEFIDENIPNAFKAEELAQQKIDYINPFINFDSHEDFSLVKQNLTQLVESEGLKIIEPIDNRAIYQQFKTQAGFEFPTILKDFLTLHNGIEKTGFMNAQTILKEWSDWQTPYQKWTQEDLLDTYSSNDGTVLPLYCTPYWIPFFDQGCGNFYAIDLAPNSKGKPGQVISFGADQESGYLQAHSLAELIAGFIHNED</sequence>
<dbReference type="SMART" id="SM00860">
    <property type="entry name" value="SMI1_KNR4"/>
    <property type="match status" value="1"/>
</dbReference>
<dbReference type="Proteomes" id="UP001620262">
    <property type="component" value="Unassembled WGS sequence"/>
</dbReference>
<dbReference type="PANTHER" id="PTHR47432">
    <property type="entry name" value="CELL WALL ASSEMBLY REGULATOR SMI1"/>
    <property type="match status" value="1"/>
</dbReference>
<dbReference type="SUPFAM" id="SSF160631">
    <property type="entry name" value="SMI1/KNR4-like"/>
    <property type="match status" value="1"/>
</dbReference>
<dbReference type="RefSeq" id="WP_404676300.1">
    <property type="nucleotide sequence ID" value="NZ_JBJDOT010000036.1"/>
</dbReference>
<dbReference type="InterPro" id="IPR051873">
    <property type="entry name" value="KNR4/SMI1_regulator"/>
</dbReference>
<feature type="domain" description="Knr4/Smi1-like" evidence="1">
    <location>
        <begin position="198"/>
        <end position="330"/>
    </location>
</feature>
<accession>A0ABW8L2L4</accession>
<organism evidence="2 3">
    <name type="scientific">Pseudoalteromonas rhizosphaerae</name>
    <dbReference type="NCBI Taxonomy" id="2518973"/>
    <lineage>
        <taxon>Bacteria</taxon>
        <taxon>Pseudomonadati</taxon>
        <taxon>Pseudomonadota</taxon>
        <taxon>Gammaproteobacteria</taxon>
        <taxon>Alteromonadales</taxon>
        <taxon>Pseudoalteromonadaceae</taxon>
        <taxon>Pseudoalteromonas</taxon>
    </lineage>
</organism>
<dbReference type="InterPro" id="IPR018958">
    <property type="entry name" value="Knr4/Smi1-like_dom"/>
</dbReference>
<comment type="caution">
    <text evidence="2">The sequence shown here is derived from an EMBL/GenBank/DDBJ whole genome shotgun (WGS) entry which is preliminary data.</text>
</comment>
<evidence type="ECO:0000313" key="3">
    <source>
        <dbReference type="Proteomes" id="UP001620262"/>
    </source>
</evidence>
<evidence type="ECO:0000259" key="1">
    <source>
        <dbReference type="SMART" id="SM00860"/>
    </source>
</evidence>
<gene>
    <name evidence="2" type="ORF">ACI2JU_19865</name>
</gene>
<dbReference type="EMBL" id="JBJDOT010000036">
    <property type="protein sequence ID" value="MFK3866109.1"/>
    <property type="molecule type" value="Genomic_DNA"/>
</dbReference>
<proteinExistence type="predicted"/>